<comment type="caution">
    <text evidence="7">The sequence shown here is derived from an EMBL/GenBank/DDBJ whole genome shotgun (WGS) entry which is preliminary data.</text>
</comment>
<dbReference type="SUPFAM" id="SSF140478">
    <property type="entry name" value="LemA-like"/>
    <property type="match status" value="1"/>
</dbReference>
<keyword evidence="3 6" id="KW-0812">Transmembrane</keyword>
<evidence type="ECO:0000313" key="8">
    <source>
        <dbReference type="Proteomes" id="UP000429555"/>
    </source>
</evidence>
<dbReference type="InterPro" id="IPR007156">
    <property type="entry name" value="MamQ_LemA"/>
</dbReference>
<dbReference type="EMBL" id="WKJZ01000001">
    <property type="protein sequence ID" value="MVW74101.1"/>
    <property type="molecule type" value="Genomic_DNA"/>
</dbReference>
<comment type="similarity">
    <text evidence="2">Belongs to the LemA family.</text>
</comment>
<evidence type="ECO:0000256" key="5">
    <source>
        <dbReference type="ARBA" id="ARBA00023136"/>
    </source>
</evidence>
<evidence type="ECO:0000256" key="1">
    <source>
        <dbReference type="ARBA" id="ARBA00004167"/>
    </source>
</evidence>
<evidence type="ECO:0000313" key="7">
    <source>
        <dbReference type="EMBL" id="MVW74101.1"/>
    </source>
</evidence>
<keyword evidence="4 6" id="KW-1133">Transmembrane helix</keyword>
<name>A0A6I4KR36_9PSED</name>
<dbReference type="AlphaFoldDB" id="A0A6I4KR36"/>
<dbReference type="Proteomes" id="UP000429555">
    <property type="component" value="Unassembled WGS sequence"/>
</dbReference>
<dbReference type="InterPro" id="IPR023353">
    <property type="entry name" value="LemA-like_dom_sf"/>
</dbReference>
<dbReference type="GO" id="GO:0016020">
    <property type="term" value="C:membrane"/>
    <property type="evidence" value="ECO:0007669"/>
    <property type="project" value="UniProtKB-SubCell"/>
</dbReference>
<sequence>MQGLGFWLLGVLVLLAAGLIFYYNRLVADRARVAEAASGIDVQLKRRASLIPALVQCVRHYMQHEQATLQALVEERARAVQLADSPLGQRAPVEAHLGSQLRQLFALVEQYPTLKADGQFLDLQRNISEVEQHIQMARRYYNGAVRELNVRVHSVPSNLVARLFGFAEAEYFALDDSAEGRPPQMEWKG</sequence>
<dbReference type="PANTHER" id="PTHR34478">
    <property type="entry name" value="PROTEIN LEMA"/>
    <property type="match status" value="1"/>
</dbReference>
<dbReference type="Pfam" id="PF04011">
    <property type="entry name" value="LemA"/>
    <property type="match status" value="1"/>
</dbReference>
<keyword evidence="5 6" id="KW-0472">Membrane</keyword>
<dbReference type="Gene3D" id="1.20.1440.20">
    <property type="entry name" value="LemA-like domain"/>
    <property type="match status" value="1"/>
</dbReference>
<gene>
    <name evidence="7" type="ORF">GJV18_02115</name>
</gene>
<organism evidence="7 8">
    <name type="scientific">Pseudomonas xionganensis</name>
    <dbReference type="NCBI Taxonomy" id="2654845"/>
    <lineage>
        <taxon>Bacteria</taxon>
        <taxon>Pseudomonadati</taxon>
        <taxon>Pseudomonadota</taxon>
        <taxon>Gammaproteobacteria</taxon>
        <taxon>Pseudomonadales</taxon>
        <taxon>Pseudomonadaceae</taxon>
        <taxon>Pseudomonas</taxon>
    </lineage>
</organism>
<feature type="transmembrane region" description="Helical" evidence="6">
    <location>
        <begin position="6"/>
        <end position="23"/>
    </location>
</feature>
<comment type="subcellular location">
    <subcellularLocation>
        <location evidence="1">Membrane</location>
        <topology evidence="1">Single-pass membrane protein</topology>
    </subcellularLocation>
</comment>
<dbReference type="RefSeq" id="WP_160343074.1">
    <property type="nucleotide sequence ID" value="NZ_WKJZ01000001.1"/>
</dbReference>
<proteinExistence type="inferred from homology"/>
<reference evidence="7 8" key="1">
    <citation type="submission" date="2019-11" db="EMBL/GenBank/DDBJ databases">
        <title>Pseudomonas flavidum sp. nov., isolated from Baiyang Lake.</title>
        <authorList>
            <person name="Zhao Y."/>
        </authorList>
    </citation>
    <scope>NUCLEOTIDE SEQUENCE [LARGE SCALE GENOMIC DNA]</scope>
    <source>
        <strain evidence="8">R-22-3 w-18</strain>
    </source>
</reference>
<accession>A0A6I4KR36</accession>
<evidence type="ECO:0000256" key="4">
    <source>
        <dbReference type="ARBA" id="ARBA00022989"/>
    </source>
</evidence>
<protein>
    <submittedName>
        <fullName evidence="7">LemA family protein</fullName>
    </submittedName>
</protein>
<keyword evidence="8" id="KW-1185">Reference proteome</keyword>
<evidence type="ECO:0000256" key="6">
    <source>
        <dbReference type="SAM" id="Phobius"/>
    </source>
</evidence>
<evidence type="ECO:0000256" key="3">
    <source>
        <dbReference type="ARBA" id="ARBA00022692"/>
    </source>
</evidence>
<dbReference type="PANTHER" id="PTHR34478:SF2">
    <property type="entry name" value="MEMBRANE PROTEIN"/>
    <property type="match status" value="1"/>
</dbReference>
<evidence type="ECO:0000256" key="2">
    <source>
        <dbReference type="ARBA" id="ARBA00008854"/>
    </source>
</evidence>